<feature type="binding site" evidence="12">
    <location>
        <position position="86"/>
    </location>
    <ligand>
        <name>Mg(2+)</name>
        <dbReference type="ChEBI" id="CHEBI:18420"/>
        <label>1</label>
        <note>catalytic</note>
    </ligand>
</feature>
<evidence type="ECO:0000256" key="11">
    <source>
        <dbReference type="NCBIfam" id="TIGR02067"/>
    </source>
</evidence>
<evidence type="ECO:0000313" key="14">
    <source>
        <dbReference type="Proteomes" id="UP001155220"/>
    </source>
</evidence>
<dbReference type="PANTHER" id="PTHR20854">
    <property type="entry name" value="INOSITOL MONOPHOSPHATASE"/>
    <property type="match status" value="1"/>
</dbReference>
<dbReference type="Pfam" id="PF00459">
    <property type="entry name" value="Inositol_P"/>
    <property type="match status" value="1"/>
</dbReference>
<evidence type="ECO:0000256" key="3">
    <source>
        <dbReference type="ARBA" id="ARBA00009759"/>
    </source>
</evidence>
<dbReference type="GO" id="GO:0046872">
    <property type="term" value="F:metal ion binding"/>
    <property type="evidence" value="ECO:0007669"/>
    <property type="project" value="UniProtKB-KW"/>
</dbReference>
<dbReference type="InterPro" id="IPR000760">
    <property type="entry name" value="Inositol_monophosphatase-like"/>
</dbReference>
<evidence type="ECO:0000256" key="2">
    <source>
        <dbReference type="ARBA" id="ARBA00004970"/>
    </source>
</evidence>
<keyword evidence="8 12" id="KW-0460">Magnesium</keyword>
<feature type="binding site" evidence="12">
    <location>
        <position position="68"/>
    </location>
    <ligand>
        <name>Mg(2+)</name>
        <dbReference type="ChEBI" id="CHEBI:18420"/>
        <label>1</label>
        <note>catalytic</note>
    </ligand>
</feature>
<feature type="binding site" evidence="12">
    <location>
        <position position="210"/>
    </location>
    <ligand>
        <name>Mg(2+)</name>
        <dbReference type="ChEBI" id="CHEBI:18420"/>
        <label>1</label>
        <note>catalytic</note>
    </ligand>
</feature>
<dbReference type="GO" id="GO:0007165">
    <property type="term" value="P:signal transduction"/>
    <property type="evidence" value="ECO:0007669"/>
    <property type="project" value="TreeGrafter"/>
</dbReference>
<dbReference type="EC" id="3.1.3.15" evidence="4 11"/>
<dbReference type="PRINTS" id="PR00377">
    <property type="entry name" value="IMPHPHTASES"/>
</dbReference>
<dbReference type="SUPFAM" id="SSF56655">
    <property type="entry name" value="Carbohydrate phosphatase"/>
    <property type="match status" value="1"/>
</dbReference>
<comment type="similarity">
    <text evidence="3">Belongs to the inositol monophosphatase superfamily.</text>
</comment>
<comment type="pathway">
    <text evidence="2">Amino-acid biosynthesis; L-histidine biosynthesis; L-histidine from 5-phospho-alpha-D-ribose 1-diphosphate: step 8/9.</text>
</comment>
<evidence type="ECO:0000256" key="12">
    <source>
        <dbReference type="PIRSR" id="PIRSR600760-2"/>
    </source>
</evidence>
<dbReference type="Gene3D" id="3.40.190.80">
    <property type="match status" value="1"/>
</dbReference>
<evidence type="ECO:0000313" key="13">
    <source>
        <dbReference type="EMBL" id="MCP3054191.1"/>
    </source>
</evidence>
<dbReference type="GO" id="GO:0008934">
    <property type="term" value="F:inositol monophosphate 1-phosphatase activity"/>
    <property type="evidence" value="ECO:0007669"/>
    <property type="project" value="TreeGrafter"/>
</dbReference>
<evidence type="ECO:0000256" key="8">
    <source>
        <dbReference type="ARBA" id="ARBA00022842"/>
    </source>
</evidence>
<dbReference type="PROSITE" id="PS00629">
    <property type="entry name" value="IMP_1"/>
    <property type="match status" value="1"/>
</dbReference>
<dbReference type="InterPro" id="IPR011809">
    <property type="entry name" value="His_9_proposed"/>
</dbReference>
<evidence type="ECO:0000256" key="6">
    <source>
        <dbReference type="ARBA" id="ARBA00022723"/>
    </source>
</evidence>
<evidence type="ECO:0000256" key="10">
    <source>
        <dbReference type="ARBA" id="ARBA00049158"/>
    </source>
</evidence>
<evidence type="ECO:0000256" key="1">
    <source>
        <dbReference type="ARBA" id="ARBA00001946"/>
    </source>
</evidence>
<protein>
    <recommendedName>
        <fullName evidence="4 11">Histidinol-phosphatase</fullName>
        <ecNumber evidence="4 11">3.1.3.15</ecNumber>
    </recommendedName>
</protein>
<comment type="cofactor">
    <cofactor evidence="1 12">
        <name>Mg(2+)</name>
        <dbReference type="ChEBI" id="CHEBI:18420"/>
    </cofactor>
</comment>
<keyword evidence="6 12" id="KW-0479">Metal-binding</keyword>
<evidence type="ECO:0000256" key="5">
    <source>
        <dbReference type="ARBA" id="ARBA00022605"/>
    </source>
</evidence>
<sequence>MELPEIALLFELADIADAETLPRFRVGGGVDNKLTSSFDPVTEADRAAERAVVSAIAARYPDHAVLGEEFGAQGNSEHLWVIDPIDGTRAFISGIPVWGTLIGYSQAGRARMGLMSQPFTGERYFADGEAAWCEYRGQRSRIGVRPTRRLDEATLFTTSPRLFSGEGLRRFEELEVRARLTRFGTDCYAYCMLAAGHVDLVVETGLKPYDIVALVPIIEQAGGIVTTFTGGRPEAGGDIIAAATPELHAAALAILHG</sequence>
<reference evidence="13" key="1">
    <citation type="submission" date="2022-03" db="EMBL/GenBank/DDBJ databases">
        <title>Aurantimonas Liuensis sp. Nov., isolated from the hadal seawater of the Mariana Trench.</title>
        <authorList>
            <person name="Liu R."/>
        </authorList>
    </citation>
    <scope>NUCLEOTIDE SEQUENCE</scope>
    <source>
        <strain evidence="13">LRZ36</strain>
    </source>
</reference>
<evidence type="ECO:0000256" key="4">
    <source>
        <dbReference type="ARBA" id="ARBA00013085"/>
    </source>
</evidence>
<keyword evidence="5" id="KW-0028">Amino-acid biosynthesis</keyword>
<keyword evidence="7 13" id="KW-0378">Hydrolase</keyword>
<dbReference type="Proteomes" id="UP001155220">
    <property type="component" value="Unassembled WGS sequence"/>
</dbReference>
<gene>
    <name evidence="13" type="primary">hisN</name>
    <name evidence="13" type="ORF">MJ956_03380</name>
</gene>
<proteinExistence type="inferred from homology"/>
<feature type="binding site" evidence="12">
    <location>
        <position position="83"/>
    </location>
    <ligand>
        <name>Mg(2+)</name>
        <dbReference type="ChEBI" id="CHEBI:18420"/>
        <label>1</label>
        <note>catalytic</note>
    </ligand>
</feature>
<dbReference type="Gene3D" id="3.30.540.10">
    <property type="entry name" value="Fructose-1,6-Bisphosphatase, subunit A, domain 1"/>
    <property type="match status" value="1"/>
</dbReference>
<evidence type="ECO:0000256" key="7">
    <source>
        <dbReference type="ARBA" id="ARBA00022801"/>
    </source>
</evidence>
<comment type="catalytic activity">
    <reaction evidence="10">
        <text>L-histidinol phosphate + H2O = L-histidinol + phosphate</text>
        <dbReference type="Rhea" id="RHEA:14465"/>
        <dbReference type="ChEBI" id="CHEBI:15377"/>
        <dbReference type="ChEBI" id="CHEBI:43474"/>
        <dbReference type="ChEBI" id="CHEBI:57699"/>
        <dbReference type="ChEBI" id="CHEBI:57980"/>
        <dbReference type="EC" id="3.1.3.15"/>
    </reaction>
</comment>
<dbReference type="InterPro" id="IPR020583">
    <property type="entry name" value="Inositol_monoP_metal-BS"/>
</dbReference>
<dbReference type="CDD" id="cd01641">
    <property type="entry name" value="Bacterial_IMPase_like_1"/>
    <property type="match status" value="1"/>
</dbReference>
<feature type="binding site" evidence="12">
    <location>
        <position position="85"/>
    </location>
    <ligand>
        <name>Mg(2+)</name>
        <dbReference type="ChEBI" id="CHEBI:18420"/>
        <label>1</label>
        <note>catalytic</note>
    </ligand>
</feature>
<dbReference type="NCBIfam" id="TIGR02067">
    <property type="entry name" value="his_9_HisN"/>
    <property type="match status" value="1"/>
</dbReference>
<comment type="caution">
    <text evidence="13">The sequence shown here is derived from an EMBL/GenBank/DDBJ whole genome shotgun (WGS) entry which is preliminary data.</text>
</comment>
<name>A0A9X2KE90_9HYPH</name>
<dbReference type="GO" id="GO:0006020">
    <property type="term" value="P:inositol metabolic process"/>
    <property type="evidence" value="ECO:0007669"/>
    <property type="project" value="TreeGrafter"/>
</dbReference>
<dbReference type="RefSeq" id="WP_253963073.1">
    <property type="nucleotide sequence ID" value="NZ_JALHBS010000019.1"/>
</dbReference>
<keyword evidence="14" id="KW-1185">Reference proteome</keyword>
<organism evidence="13 14">
    <name type="scientific">Aurantimonas marianensis</name>
    <dbReference type="NCBI Taxonomy" id="2920428"/>
    <lineage>
        <taxon>Bacteria</taxon>
        <taxon>Pseudomonadati</taxon>
        <taxon>Pseudomonadota</taxon>
        <taxon>Alphaproteobacteria</taxon>
        <taxon>Hyphomicrobiales</taxon>
        <taxon>Aurantimonadaceae</taxon>
        <taxon>Aurantimonas</taxon>
    </lineage>
</organism>
<dbReference type="GO" id="GO:0004401">
    <property type="term" value="F:histidinol-phosphatase activity"/>
    <property type="evidence" value="ECO:0007669"/>
    <property type="project" value="UniProtKB-UniRule"/>
</dbReference>
<dbReference type="AlphaFoldDB" id="A0A9X2KE90"/>
<dbReference type="GO" id="GO:0000105">
    <property type="term" value="P:L-histidine biosynthetic process"/>
    <property type="evidence" value="ECO:0007669"/>
    <property type="project" value="UniProtKB-UniRule"/>
</dbReference>
<dbReference type="EMBL" id="JALHBS010000019">
    <property type="protein sequence ID" value="MCP3054191.1"/>
    <property type="molecule type" value="Genomic_DNA"/>
</dbReference>
<keyword evidence="9" id="KW-0368">Histidine biosynthesis</keyword>
<dbReference type="PANTHER" id="PTHR20854:SF4">
    <property type="entry name" value="INOSITOL-1-MONOPHOSPHATASE-RELATED"/>
    <property type="match status" value="1"/>
</dbReference>
<accession>A0A9X2KE90</accession>
<evidence type="ECO:0000256" key="9">
    <source>
        <dbReference type="ARBA" id="ARBA00023102"/>
    </source>
</evidence>